<keyword evidence="2" id="KW-0238">DNA-binding</keyword>
<evidence type="ECO:0000259" key="5">
    <source>
        <dbReference type="Pfam" id="PF13102"/>
    </source>
</evidence>
<protein>
    <submittedName>
        <fullName evidence="6">Phage integrase family protein</fullName>
    </submittedName>
</protein>
<feature type="domain" description="Phage integrase SAM-like" evidence="5">
    <location>
        <begin position="101"/>
        <end position="176"/>
    </location>
</feature>
<evidence type="ECO:0000313" key="7">
    <source>
        <dbReference type="Proteomes" id="UP000244225"/>
    </source>
</evidence>
<keyword evidence="3" id="KW-0233">DNA recombination</keyword>
<evidence type="ECO:0000259" key="4">
    <source>
        <dbReference type="Pfam" id="PF00589"/>
    </source>
</evidence>
<name>A0A2T5YDS9_9BACT</name>
<evidence type="ECO:0000256" key="1">
    <source>
        <dbReference type="ARBA" id="ARBA00008857"/>
    </source>
</evidence>
<sequence length="485" mass="56237">MKSVKVVLVKRGNAKEGMLKLRVIENRTNQSWKSLGIKVPIAYWNKEKSRVKATDKIDYKDINNKIKEFEDEYGTADNASEKIKADKNSYTVFYRGLIPSLSIGSQKKYNTLLKTITDYTLTLNKSDLLFADINEDFVLRFKRYLLEDKNLSANTTNRYLKHYKTTINKAIKADAYSYLKHPFLNIQLERESTVDKYLSKAEVQRIIDLDPATKALKDVRLRFLFSIMCCGMRTSDLHLLSFGSIKSDRITYIMYKTKQQLSVKLNTNLKLLLAERVVETEEAKALKSYADFLKWYTEYKDYIKEKQSEMPATISLDLLKKWKEINPALNSPIEERIAKQDEYKEDQQLKFLKHKLTEATSKVLRGLSTKFPKLFVFPGLDVETFKNFNIYDPTKKQFNQIESRTTIYNKALKELQKAADIDMNITSHVARHTYTNLMLDVGADIYAISKSLNHQSIVATERYIAKFNSKVVDDANDNLAIEIPL</sequence>
<dbReference type="Pfam" id="PF13102">
    <property type="entry name" value="Phage_int_SAM_5"/>
    <property type="match status" value="1"/>
</dbReference>
<dbReference type="Gene3D" id="1.10.443.10">
    <property type="entry name" value="Intergrase catalytic core"/>
    <property type="match status" value="1"/>
</dbReference>
<dbReference type="InterPro" id="IPR010998">
    <property type="entry name" value="Integrase_recombinase_N"/>
</dbReference>
<dbReference type="GO" id="GO:0003677">
    <property type="term" value="F:DNA binding"/>
    <property type="evidence" value="ECO:0007669"/>
    <property type="project" value="UniProtKB-KW"/>
</dbReference>
<dbReference type="RefSeq" id="WP_108213222.1">
    <property type="nucleotide sequence ID" value="NZ_QBKI01000010.1"/>
</dbReference>
<feature type="domain" description="Tyr recombinase" evidence="4">
    <location>
        <begin position="408"/>
        <end position="467"/>
    </location>
</feature>
<dbReference type="EMBL" id="QBKI01000010">
    <property type="protein sequence ID" value="PTX14704.1"/>
    <property type="molecule type" value="Genomic_DNA"/>
</dbReference>
<dbReference type="PANTHER" id="PTHR30349">
    <property type="entry name" value="PHAGE INTEGRASE-RELATED"/>
    <property type="match status" value="1"/>
</dbReference>
<gene>
    <name evidence="6" type="ORF">C8N40_110133</name>
</gene>
<dbReference type="Pfam" id="PF00589">
    <property type="entry name" value="Phage_integrase"/>
    <property type="match status" value="1"/>
</dbReference>
<dbReference type="GO" id="GO:0015074">
    <property type="term" value="P:DNA integration"/>
    <property type="evidence" value="ECO:0007669"/>
    <property type="project" value="InterPro"/>
</dbReference>
<dbReference type="OrthoDB" id="1493636at2"/>
<dbReference type="InterPro" id="IPR013762">
    <property type="entry name" value="Integrase-like_cat_sf"/>
</dbReference>
<dbReference type="GO" id="GO:0006310">
    <property type="term" value="P:DNA recombination"/>
    <property type="evidence" value="ECO:0007669"/>
    <property type="project" value="UniProtKB-KW"/>
</dbReference>
<evidence type="ECO:0000256" key="3">
    <source>
        <dbReference type="ARBA" id="ARBA00023172"/>
    </source>
</evidence>
<dbReference type="PANTHER" id="PTHR30349:SF64">
    <property type="entry name" value="PROPHAGE INTEGRASE INTD-RELATED"/>
    <property type="match status" value="1"/>
</dbReference>
<evidence type="ECO:0000313" key="6">
    <source>
        <dbReference type="EMBL" id="PTX14704.1"/>
    </source>
</evidence>
<comment type="caution">
    <text evidence="6">The sequence shown here is derived from an EMBL/GenBank/DDBJ whole genome shotgun (WGS) entry which is preliminary data.</text>
</comment>
<dbReference type="InterPro" id="IPR050090">
    <property type="entry name" value="Tyrosine_recombinase_XerCD"/>
</dbReference>
<reference evidence="6 7" key="1">
    <citation type="submission" date="2018-04" db="EMBL/GenBank/DDBJ databases">
        <title>Genomic Encyclopedia of Archaeal and Bacterial Type Strains, Phase II (KMG-II): from individual species to whole genera.</title>
        <authorList>
            <person name="Goeker M."/>
        </authorList>
    </citation>
    <scope>NUCLEOTIDE SEQUENCE [LARGE SCALE GENOMIC DNA]</scope>
    <source>
        <strain evidence="6 7">DSM 100162</strain>
    </source>
</reference>
<evidence type="ECO:0000256" key="2">
    <source>
        <dbReference type="ARBA" id="ARBA00023125"/>
    </source>
</evidence>
<dbReference type="InterPro" id="IPR002104">
    <property type="entry name" value="Integrase_catalytic"/>
</dbReference>
<dbReference type="InterPro" id="IPR011010">
    <property type="entry name" value="DNA_brk_join_enz"/>
</dbReference>
<dbReference type="Gene3D" id="1.10.150.130">
    <property type="match status" value="1"/>
</dbReference>
<proteinExistence type="inferred from homology"/>
<accession>A0A2T5YDS9</accession>
<dbReference type="Proteomes" id="UP000244225">
    <property type="component" value="Unassembled WGS sequence"/>
</dbReference>
<comment type="similarity">
    <text evidence="1">Belongs to the 'phage' integrase family.</text>
</comment>
<dbReference type="AlphaFoldDB" id="A0A2T5YDS9"/>
<organism evidence="6 7">
    <name type="scientific">Pontibacter mucosus</name>
    <dbReference type="NCBI Taxonomy" id="1649266"/>
    <lineage>
        <taxon>Bacteria</taxon>
        <taxon>Pseudomonadati</taxon>
        <taxon>Bacteroidota</taxon>
        <taxon>Cytophagia</taxon>
        <taxon>Cytophagales</taxon>
        <taxon>Hymenobacteraceae</taxon>
        <taxon>Pontibacter</taxon>
    </lineage>
</organism>
<dbReference type="InterPro" id="IPR025269">
    <property type="entry name" value="SAM-like_dom"/>
</dbReference>
<dbReference type="SUPFAM" id="SSF56349">
    <property type="entry name" value="DNA breaking-rejoining enzymes"/>
    <property type="match status" value="1"/>
</dbReference>
<keyword evidence="7" id="KW-1185">Reference proteome</keyword>